<dbReference type="InterPro" id="IPR008007">
    <property type="entry name" value="Peptidase_M42"/>
</dbReference>
<feature type="binding site" evidence="8">
    <location>
        <position position="185"/>
    </location>
    <ligand>
        <name>Zn(2+)</name>
        <dbReference type="ChEBI" id="CHEBI:29105"/>
        <label>1</label>
    </ligand>
</feature>
<dbReference type="SUPFAM" id="SSF53187">
    <property type="entry name" value="Zn-dependent exopeptidases"/>
    <property type="match status" value="1"/>
</dbReference>
<dbReference type="Gene3D" id="2.40.30.40">
    <property type="entry name" value="Peptidase M42, domain 2"/>
    <property type="match status" value="1"/>
</dbReference>
<feature type="binding site" evidence="8">
    <location>
        <position position="69"/>
    </location>
    <ligand>
        <name>Zn(2+)</name>
        <dbReference type="ChEBI" id="CHEBI:29105"/>
        <label>1</label>
    </ligand>
</feature>
<dbReference type="PIRSF" id="PIRSF001123">
    <property type="entry name" value="PepA_GA"/>
    <property type="match status" value="1"/>
</dbReference>
<evidence type="ECO:0000256" key="8">
    <source>
        <dbReference type="PIRSR" id="PIRSR001123-2"/>
    </source>
</evidence>
<dbReference type="PANTHER" id="PTHR32481:SF0">
    <property type="entry name" value="AMINOPEPTIDASE YPDE-RELATED"/>
    <property type="match status" value="1"/>
</dbReference>
<dbReference type="STRING" id="1423729.FC80_GL000648"/>
<feature type="binding site" evidence="8">
    <location>
        <position position="220"/>
    </location>
    <ligand>
        <name>Zn(2+)</name>
        <dbReference type="ChEBI" id="CHEBI:29105"/>
        <label>2</label>
    </ligand>
</feature>
<evidence type="ECO:0000256" key="5">
    <source>
        <dbReference type="ARBA" id="ARBA00022801"/>
    </source>
</evidence>
<dbReference type="EMBL" id="AYZE01000014">
    <property type="protein sequence ID" value="KRM90658.1"/>
    <property type="molecule type" value="Genomic_DNA"/>
</dbReference>
<comment type="cofactor">
    <cofactor evidence="8">
        <name>a divalent metal cation</name>
        <dbReference type="ChEBI" id="CHEBI:60240"/>
    </cofactor>
    <text evidence="8">Binds 2 divalent metal cations per subunit.</text>
</comment>
<comment type="caution">
    <text evidence="9">The sequence shown here is derived from an EMBL/GenBank/DDBJ whole genome shotgun (WGS) entry which is preliminary data.</text>
</comment>
<gene>
    <name evidence="9" type="ORF">FC80_GL000648</name>
</gene>
<dbReference type="InterPro" id="IPR023367">
    <property type="entry name" value="Peptidase_M42_dom2"/>
</dbReference>
<name>A0A0R2CHR1_9LACO</name>
<sequence>MSSLTKKQELNLIEKLSNAYGVSGFEHDVSEIVQEYGRPFATVSKDTMCNTYVRPQADDSRPTLMLDAHLDEVGFMIQAIKPNGTASFVTVGGWVPANVTAERVKIKNRNGEWISGIIATKPPHYMSAAERKQPIEIANLVIDFGTVSAQETIELLKIGTGCPVVPDVKWEYNEKLDVMMGKAFDNRIGTAVVLSAIEKITQKNEKLGVNVVGALAAQEEVGCRGAKVTVRNIKPDIAICLDGCPADDTFTPEWLIQTGMKRGPMLRDMDTTFIATPAFQKLAVDTAQENKIPYTRAVRTGGGVNASELLVYEGVPTICIGIPVRYEHTHHTIVAYEDFKNTVDLVVALIEKLDKKIITEF</sequence>
<feature type="binding site" evidence="8">
    <location>
        <position position="328"/>
    </location>
    <ligand>
        <name>Zn(2+)</name>
        <dbReference type="ChEBI" id="CHEBI:29105"/>
        <label>2</label>
    </ligand>
</feature>
<evidence type="ECO:0000313" key="9">
    <source>
        <dbReference type="EMBL" id="KRM90658.1"/>
    </source>
</evidence>
<evidence type="ECO:0000313" key="10">
    <source>
        <dbReference type="Proteomes" id="UP000051131"/>
    </source>
</evidence>
<protein>
    <submittedName>
        <fullName evidence="9">Glutamyl aminopeptidase</fullName>
    </submittedName>
</protein>
<dbReference type="SUPFAM" id="SSF101821">
    <property type="entry name" value="Aminopeptidase/glucanase lid domain"/>
    <property type="match status" value="1"/>
</dbReference>
<proteinExistence type="inferred from homology"/>
<feature type="active site" description="Proton acceptor" evidence="7">
    <location>
        <position position="219"/>
    </location>
</feature>
<dbReference type="AlphaFoldDB" id="A0A0R2CHR1"/>
<feature type="binding site" evidence="8">
    <location>
        <position position="242"/>
    </location>
    <ligand>
        <name>Zn(2+)</name>
        <dbReference type="ChEBI" id="CHEBI:29105"/>
        <label>1</label>
    </ligand>
</feature>
<evidence type="ECO:0000256" key="3">
    <source>
        <dbReference type="ARBA" id="ARBA00022670"/>
    </source>
</evidence>
<keyword evidence="10" id="KW-1185">Reference proteome</keyword>
<dbReference type="Proteomes" id="UP000051131">
    <property type="component" value="Unassembled WGS sequence"/>
</dbReference>
<dbReference type="InterPro" id="IPR051464">
    <property type="entry name" value="Peptidase_M42_aminopept"/>
</dbReference>
<dbReference type="GO" id="GO:0046872">
    <property type="term" value="F:metal ion binding"/>
    <property type="evidence" value="ECO:0007669"/>
    <property type="project" value="UniProtKB-UniRule"/>
</dbReference>
<evidence type="ECO:0000256" key="1">
    <source>
        <dbReference type="ARBA" id="ARBA00006272"/>
    </source>
</evidence>
<evidence type="ECO:0000256" key="7">
    <source>
        <dbReference type="PIRSR" id="PIRSR001123-1"/>
    </source>
</evidence>
<dbReference type="Gene3D" id="3.40.630.10">
    <property type="entry name" value="Zn peptidases"/>
    <property type="match status" value="1"/>
</dbReference>
<keyword evidence="3" id="KW-0645">Protease</keyword>
<accession>A0A0R2CHR1</accession>
<dbReference type="PATRIC" id="fig|1423729.3.peg.655"/>
<keyword evidence="2 9" id="KW-0031">Aminopeptidase</keyword>
<dbReference type="GO" id="GO:0006508">
    <property type="term" value="P:proteolysis"/>
    <property type="evidence" value="ECO:0007669"/>
    <property type="project" value="UniProtKB-KW"/>
</dbReference>
<evidence type="ECO:0000256" key="6">
    <source>
        <dbReference type="PIRNR" id="PIRNR001123"/>
    </source>
</evidence>
<feature type="binding site" evidence="8">
    <location>
        <position position="185"/>
    </location>
    <ligand>
        <name>Zn(2+)</name>
        <dbReference type="ChEBI" id="CHEBI:29105"/>
        <label>2</label>
    </ligand>
</feature>
<dbReference type="PANTHER" id="PTHR32481">
    <property type="entry name" value="AMINOPEPTIDASE"/>
    <property type="match status" value="1"/>
</dbReference>
<dbReference type="Pfam" id="PF05343">
    <property type="entry name" value="Peptidase_M42"/>
    <property type="match status" value="1"/>
</dbReference>
<organism evidence="9 10">
    <name type="scientific">Liquorilactobacillus cacaonum DSM 21116</name>
    <dbReference type="NCBI Taxonomy" id="1423729"/>
    <lineage>
        <taxon>Bacteria</taxon>
        <taxon>Bacillati</taxon>
        <taxon>Bacillota</taxon>
        <taxon>Bacilli</taxon>
        <taxon>Lactobacillales</taxon>
        <taxon>Lactobacillaceae</taxon>
        <taxon>Liquorilactobacillus</taxon>
    </lineage>
</organism>
<reference evidence="9 10" key="1">
    <citation type="journal article" date="2015" name="Genome Announc.">
        <title>Expanding the biotechnology potential of lactobacilli through comparative genomics of 213 strains and associated genera.</title>
        <authorList>
            <person name="Sun Z."/>
            <person name="Harris H.M."/>
            <person name="McCann A."/>
            <person name="Guo C."/>
            <person name="Argimon S."/>
            <person name="Zhang W."/>
            <person name="Yang X."/>
            <person name="Jeffery I.B."/>
            <person name="Cooney J.C."/>
            <person name="Kagawa T.F."/>
            <person name="Liu W."/>
            <person name="Song Y."/>
            <person name="Salvetti E."/>
            <person name="Wrobel A."/>
            <person name="Rasinkangas P."/>
            <person name="Parkhill J."/>
            <person name="Rea M.C."/>
            <person name="O'Sullivan O."/>
            <person name="Ritari J."/>
            <person name="Douillard F.P."/>
            <person name="Paul Ross R."/>
            <person name="Yang R."/>
            <person name="Briner A.E."/>
            <person name="Felis G.E."/>
            <person name="de Vos W.M."/>
            <person name="Barrangou R."/>
            <person name="Klaenhammer T.R."/>
            <person name="Caufield P.W."/>
            <person name="Cui Y."/>
            <person name="Zhang H."/>
            <person name="O'Toole P.W."/>
        </authorList>
    </citation>
    <scope>NUCLEOTIDE SEQUENCE [LARGE SCALE GENOMIC DNA]</scope>
    <source>
        <strain evidence="9 10">DSM 21116</strain>
    </source>
</reference>
<evidence type="ECO:0000256" key="2">
    <source>
        <dbReference type="ARBA" id="ARBA00022438"/>
    </source>
</evidence>
<comment type="similarity">
    <text evidence="1 6">Belongs to the peptidase M42 family.</text>
</comment>
<evidence type="ECO:0000256" key="4">
    <source>
        <dbReference type="ARBA" id="ARBA00022723"/>
    </source>
</evidence>
<keyword evidence="4 8" id="KW-0479">Metal-binding</keyword>
<keyword evidence="5" id="KW-0378">Hydrolase</keyword>
<dbReference type="GO" id="GO:0004177">
    <property type="term" value="F:aminopeptidase activity"/>
    <property type="evidence" value="ECO:0007669"/>
    <property type="project" value="UniProtKB-UniRule"/>
</dbReference>